<dbReference type="EMBL" id="MHCS01000014">
    <property type="protein sequence ID" value="OGY26693.1"/>
    <property type="molecule type" value="Genomic_DNA"/>
</dbReference>
<dbReference type="Gene3D" id="2.120.10.30">
    <property type="entry name" value="TolB, C-terminal domain"/>
    <property type="match status" value="1"/>
</dbReference>
<reference evidence="2 3" key="1">
    <citation type="journal article" date="2016" name="Nat. Commun.">
        <title>Thousands of microbial genomes shed light on interconnected biogeochemical processes in an aquifer system.</title>
        <authorList>
            <person name="Anantharaman K."/>
            <person name="Brown C.T."/>
            <person name="Hug L.A."/>
            <person name="Sharon I."/>
            <person name="Castelle C.J."/>
            <person name="Probst A.J."/>
            <person name="Thomas B.C."/>
            <person name="Singh A."/>
            <person name="Wilkins M.J."/>
            <person name="Karaoz U."/>
            <person name="Brodie E.L."/>
            <person name="Williams K.H."/>
            <person name="Hubbard S.S."/>
            <person name="Banfield J.F."/>
        </authorList>
    </citation>
    <scope>NUCLEOTIDE SEQUENCE [LARGE SCALE GENOMIC DNA]</scope>
</reference>
<evidence type="ECO:0000313" key="2">
    <source>
        <dbReference type="EMBL" id="OGY26693.1"/>
    </source>
</evidence>
<dbReference type="STRING" id="1802596.A2Z11_01940"/>
<keyword evidence="1" id="KW-0472">Membrane</keyword>
<dbReference type="Proteomes" id="UP000176389">
    <property type="component" value="Unassembled WGS sequence"/>
</dbReference>
<keyword evidence="1" id="KW-0812">Transmembrane</keyword>
<gene>
    <name evidence="2" type="ORF">A2Z11_01940</name>
</gene>
<evidence type="ECO:0008006" key="4">
    <source>
        <dbReference type="Google" id="ProtNLM"/>
    </source>
</evidence>
<dbReference type="AlphaFoldDB" id="A0A1G1WG57"/>
<sequence length="650" mass="71671">MEKTLFAQTGEIRGKKSPGLFTASFQFTPEDEHLNQTRGSLFFLAHVKGDSEDKNLSSARSIFGSFREKFYTTGGSNLKALEETIDFLKEDLSQKGIEADVMAANLWGSVLYVAKLGGGGFLLVRKGQTKKIDVAKVASGVLFDRDYVILTDPLFLENADLGALGALASREDFDDALLAITGSVKEKDGDAFCLRLSIQEPIEVPQPVLMADLDKTSQKDGEDTQGIWSVEEEKKRFRLQAKLVAKFIRDKWPMIKIYLKKILSIGRELVRKASFLILSPWLPKTVGSLDEPTIRKRKQIFQIVVVLVAVLSISIAVGLFNHNRRVSGENFEKTVASIESKLTDAKNLQNINSAQAASLLQEAAEQIDELSVDDPKVAQLQKQLDRLLAKVNKIFSVKLETTADLTTLKGGIDTTELKFAAGTLFVLDNGTGSIYKVKIADKKPSILVSEKKDLQNFAAASDFIYIQTKTGIQKIDSETSIESDAADSSSNWQTLTAADVYRSNFYLLDSKAKQIWKYVPEGAGLSSPQGYLAKEFKDAPTAFSVDGAVWVSSKNKIFKFFGGKKDNFSVKDSPKGFNNIIDIYTAEGLVNLYVLDKERGGVFVIEKGSGKYKGFYKSSKISDADALAVDEAKKTVYILAKNTISAFKLR</sequence>
<feature type="transmembrane region" description="Helical" evidence="1">
    <location>
        <begin position="300"/>
        <end position="320"/>
    </location>
</feature>
<accession>A0A1G1WG57</accession>
<evidence type="ECO:0000256" key="1">
    <source>
        <dbReference type="SAM" id="Phobius"/>
    </source>
</evidence>
<organism evidence="2 3">
    <name type="scientific">Candidatus Woykebacteria bacterium RBG_16_43_9</name>
    <dbReference type="NCBI Taxonomy" id="1802596"/>
    <lineage>
        <taxon>Bacteria</taxon>
        <taxon>Candidatus Woykeibacteriota</taxon>
    </lineage>
</organism>
<evidence type="ECO:0000313" key="3">
    <source>
        <dbReference type="Proteomes" id="UP000176389"/>
    </source>
</evidence>
<dbReference type="InterPro" id="IPR011042">
    <property type="entry name" value="6-blade_b-propeller_TolB-like"/>
</dbReference>
<keyword evidence="1" id="KW-1133">Transmembrane helix</keyword>
<proteinExistence type="predicted"/>
<protein>
    <recommendedName>
        <fullName evidence="4">PPM-type phosphatase domain-containing protein</fullName>
    </recommendedName>
</protein>
<dbReference type="SUPFAM" id="SSF63825">
    <property type="entry name" value="YWTD domain"/>
    <property type="match status" value="1"/>
</dbReference>
<comment type="caution">
    <text evidence="2">The sequence shown here is derived from an EMBL/GenBank/DDBJ whole genome shotgun (WGS) entry which is preliminary data.</text>
</comment>
<name>A0A1G1WG57_9BACT</name>